<feature type="transmembrane region" description="Helical" evidence="1">
    <location>
        <begin position="337"/>
        <end position="359"/>
    </location>
</feature>
<keyword evidence="1" id="KW-1133">Transmembrane helix</keyword>
<dbReference type="Proteomes" id="UP000286100">
    <property type="component" value="Unassembled WGS sequence"/>
</dbReference>
<proteinExistence type="predicted"/>
<evidence type="ECO:0000256" key="1">
    <source>
        <dbReference type="SAM" id="Phobius"/>
    </source>
</evidence>
<comment type="caution">
    <text evidence="2">The sequence shown here is derived from an EMBL/GenBank/DDBJ whole genome shotgun (WGS) entry which is preliminary data.</text>
</comment>
<organism evidence="2 3">
    <name type="scientific">Sphingomonas cavernae</name>
    <dbReference type="NCBI Taxonomy" id="2320861"/>
    <lineage>
        <taxon>Bacteria</taxon>
        <taxon>Pseudomonadati</taxon>
        <taxon>Pseudomonadota</taxon>
        <taxon>Alphaproteobacteria</taxon>
        <taxon>Sphingomonadales</taxon>
        <taxon>Sphingomonadaceae</taxon>
        <taxon>Sphingomonas</taxon>
    </lineage>
</organism>
<gene>
    <name evidence="2" type="ORF">D3876_05185</name>
</gene>
<feature type="transmembrane region" description="Helical" evidence="1">
    <location>
        <begin position="256"/>
        <end position="277"/>
    </location>
</feature>
<name>A0A418WSN9_9SPHN</name>
<feature type="transmembrane region" description="Helical" evidence="1">
    <location>
        <begin position="103"/>
        <end position="122"/>
    </location>
</feature>
<feature type="transmembrane region" description="Helical" evidence="1">
    <location>
        <begin position="128"/>
        <end position="150"/>
    </location>
</feature>
<keyword evidence="1" id="KW-0472">Membrane</keyword>
<feature type="transmembrane region" description="Helical" evidence="1">
    <location>
        <begin position="366"/>
        <end position="385"/>
    </location>
</feature>
<feature type="transmembrane region" description="Helical" evidence="1">
    <location>
        <begin position="391"/>
        <end position="409"/>
    </location>
</feature>
<keyword evidence="3" id="KW-1185">Reference proteome</keyword>
<reference evidence="2 3" key="1">
    <citation type="submission" date="2018-09" db="EMBL/GenBank/DDBJ databases">
        <authorList>
            <person name="Zhu H."/>
        </authorList>
    </citation>
    <scope>NUCLEOTIDE SEQUENCE [LARGE SCALE GENOMIC DNA]</scope>
    <source>
        <strain evidence="2 3">K2R01-6</strain>
    </source>
</reference>
<evidence type="ECO:0000313" key="3">
    <source>
        <dbReference type="Proteomes" id="UP000286100"/>
    </source>
</evidence>
<feature type="transmembrane region" description="Helical" evidence="1">
    <location>
        <begin position="284"/>
        <end position="302"/>
    </location>
</feature>
<dbReference type="EMBL" id="QYUM01000002">
    <property type="protein sequence ID" value="RJF94261.1"/>
    <property type="molecule type" value="Genomic_DNA"/>
</dbReference>
<feature type="transmembrane region" description="Helical" evidence="1">
    <location>
        <begin position="193"/>
        <end position="214"/>
    </location>
</feature>
<dbReference type="AlphaFoldDB" id="A0A418WSN9"/>
<dbReference type="OrthoDB" id="1082056at2"/>
<sequence length="587" mass="64300">MAWLREDRWRFWTLLIWVAFAAFLIASRWGAIHWFALGDTDDNLRMMQVRAWLDGQGWFDLRQYRLNPPQGFNVHWSRLVDLPIAGLILATKPFFGTAIAERIAVTIAPLLPLGVAIFALGLAVRRLIAPWSFALAALLLIGASSTMSMFSPTRIDHHNWQLALLALIVAGLVDPERRRGGLTVGGASALSLVIGFEMMPYLGLAGAAVTLRWIWDQAESARLQTYAVALAAGSALGYALFASYDNRLPRCDVLSPVWMSSMVLAGGLLLVIARLPLAARWQRIGAAAVAAAILGGFFAASWPQCVGRPEGVSDELQRSWLNNIREVRPVYRQDWRVMATMLGLPVAGLIGSMLTLWFNRRDPARLAAWGAATLLSACGFALLFFQSRAAPAAQLLAVPGGVSLIWLLFPRLRASRHMLVRILGAAMVVLIGSGFAVPWVVKMVPKEAETRHNTVVRKAGAACGTIPAMAPLDKFPRTVIMTMNDLGPRLITLTHHDAISGPYHRNGEAILDLHHAFDGTPEKARAIAKKHGATLLMICPGFAEGTVYKARSPKGFYAQLEAGKVPVWLTPLPLPKTSPFKLWRIED</sequence>
<keyword evidence="1" id="KW-0812">Transmembrane</keyword>
<feature type="transmembrane region" description="Helical" evidence="1">
    <location>
        <begin position="12"/>
        <end position="37"/>
    </location>
</feature>
<protein>
    <submittedName>
        <fullName evidence="2">AcrB/AcrD/AcrF family protein</fullName>
    </submittedName>
</protein>
<feature type="transmembrane region" description="Helical" evidence="1">
    <location>
        <begin position="418"/>
        <end position="441"/>
    </location>
</feature>
<feature type="transmembrane region" description="Helical" evidence="1">
    <location>
        <begin position="226"/>
        <end position="244"/>
    </location>
</feature>
<accession>A0A418WSN9</accession>
<evidence type="ECO:0000313" key="2">
    <source>
        <dbReference type="EMBL" id="RJF94261.1"/>
    </source>
</evidence>